<organism evidence="1 2">
    <name type="scientific">Astathelohania contejeani</name>
    <dbReference type="NCBI Taxonomy" id="164912"/>
    <lineage>
        <taxon>Eukaryota</taxon>
        <taxon>Fungi</taxon>
        <taxon>Fungi incertae sedis</taxon>
        <taxon>Microsporidia</taxon>
        <taxon>Astathelohaniidae</taxon>
        <taxon>Astathelohania</taxon>
    </lineage>
</organism>
<name>A0ABQ7I118_9MICR</name>
<evidence type="ECO:0000313" key="1">
    <source>
        <dbReference type="EMBL" id="KAF7684105.1"/>
    </source>
</evidence>
<accession>A0ABQ7I118</accession>
<proteinExistence type="predicted"/>
<evidence type="ECO:0000313" key="2">
    <source>
        <dbReference type="Proteomes" id="UP001516464"/>
    </source>
</evidence>
<dbReference type="Proteomes" id="UP001516464">
    <property type="component" value="Unassembled WGS sequence"/>
</dbReference>
<keyword evidence="2" id="KW-1185">Reference proteome</keyword>
<reference evidence="1 2" key="1">
    <citation type="submission" date="2019-01" db="EMBL/GenBank/DDBJ databases">
        <title>Genomes sequencing and comparative genomics of infectious freshwater microsporidia, Cucumispora dikerogammari and Thelohania contejeani.</title>
        <authorList>
            <person name="Cormier A."/>
            <person name="Giraud I."/>
            <person name="Wattier R."/>
            <person name="Teixeira M."/>
            <person name="Grandjean F."/>
            <person name="Rigaud T."/>
            <person name="Cordaux R."/>
        </authorList>
    </citation>
    <scope>NUCLEOTIDE SEQUENCE [LARGE SCALE GENOMIC DNA]</scope>
    <source>
        <strain evidence="1">T1</strain>
        <tissue evidence="1">Spores</tissue>
    </source>
</reference>
<protein>
    <submittedName>
        <fullName evidence="1">Uncharacterized protein</fullName>
    </submittedName>
</protein>
<gene>
    <name evidence="1" type="ORF">TCON_0697</name>
</gene>
<dbReference type="EMBL" id="SBIQ01000029">
    <property type="protein sequence ID" value="KAF7684105.1"/>
    <property type="molecule type" value="Genomic_DNA"/>
</dbReference>
<sequence length="208" mass="24696">MDKPINEVIQLIDSFADKDDQKIVMNHFMTEAANKLNSGVSVCYSKINLLCDIQILKNKYEYIDEEKIRKITNATLELKLLEIRALILDLVNSDYSEDLENIYKQEEWIDNVISNIEQTFNLQSIEILDTKDLIFRLFAKYNDLFLKECLKIFVSKNNKFGSKGNQLMLNLKYYEKFVRKYIDFNSDEYFSKFIENFKDGKVNEKTWL</sequence>
<comment type="caution">
    <text evidence="1">The sequence shown here is derived from an EMBL/GenBank/DDBJ whole genome shotgun (WGS) entry which is preliminary data.</text>
</comment>